<dbReference type="KEGG" id="hhd:HBHAL_2155"/>
<proteinExistence type="predicted"/>
<dbReference type="HOGENOM" id="CLU_3344346_0_0_9"/>
<evidence type="ECO:0000313" key="2">
    <source>
        <dbReference type="Proteomes" id="UP000007397"/>
    </source>
</evidence>
<dbReference type="Proteomes" id="UP000007397">
    <property type="component" value="Chromosome"/>
</dbReference>
<reference evidence="1 2" key="1">
    <citation type="journal article" date="2013" name="Environ. Microbiol.">
        <title>Chloride and organic osmolytes: a hybrid strategy to cope with elevated salinities by the moderately halophilic, chloride-dependent bacterium Halobacillus halophilus.</title>
        <authorList>
            <person name="Saum S.H."/>
            <person name="Pfeiffer F."/>
            <person name="Palm P."/>
            <person name="Rampp M."/>
            <person name="Schuster S.C."/>
            <person name="Muller V."/>
            <person name="Oesterhelt D."/>
        </authorList>
    </citation>
    <scope>NUCLEOTIDE SEQUENCE [LARGE SCALE GENOMIC DNA]</scope>
    <source>
        <strain evidence="2">ATCC 35676 / DSM 2266 / JCM 20832 / KCTC 3685 / LMG 17431 / NBRC 102448 / NCIMB 2269</strain>
    </source>
</reference>
<dbReference type="PATRIC" id="fig|866895.3.peg.1168"/>
<protein>
    <submittedName>
        <fullName evidence="1">Uncharacterized protein</fullName>
    </submittedName>
</protein>
<evidence type="ECO:0000313" key="1">
    <source>
        <dbReference type="EMBL" id="CCG44509.1"/>
    </source>
</evidence>
<accession>I0JK40</accession>
<gene>
    <name evidence="1" type="ordered locus">HBHAL_2155</name>
</gene>
<keyword evidence="2" id="KW-1185">Reference proteome</keyword>
<name>I0JK40_HALH3</name>
<dbReference type="EMBL" id="HE717023">
    <property type="protein sequence ID" value="CCG44509.1"/>
    <property type="molecule type" value="Genomic_DNA"/>
</dbReference>
<organism evidence="1 2">
    <name type="scientific">Halobacillus halophilus (strain ATCC 35676 / DSM 2266 / JCM 20832 / KCTC 3685 / LMG 17431 / NBRC 102448 / NCIMB 2269)</name>
    <name type="common">Sporosarcina halophila</name>
    <dbReference type="NCBI Taxonomy" id="866895"/>
    <lineage>
        <taxon>Bacteria</taxon>
        <taxon>Bacillati</taxon>
        <taxon>Bacillota</taxon>
        <taxon>Bacilli</taxon>
        <taxon>Bacillales</taxon>
        <taxon>Bacillaceae</taxon>
        <taxon>Halobacillus</taxon>
    </lineage>
</organism>
<dbReference type="AlphaFoldDB" id="I0JK40"/>
<sequence>MLISLYPILAYSYHLVYFCQLMENEEYEWLSLYTLLY</sequence>